<protein>
    <recommendedName>
        <fullName evidence="2">Nucleotide-diphospho-sugar transferase domain-containing protein</fullName>
    </recommendedName>
</protein>
<dbReference type="InterPro" id="IPR005069">
    <property type="entry name" value="Nucl-diP-sugar_transferase"/>
</dbReference>
<dbReference type="STRING" id="81824.A9V0T2"/>
<reference evidence="3 4" key="1">
    <citation type="journal article" date="2008" name="Nature">
        <title>The genome of the choanoflagellate Monosiga brevicollis and the origin of metazoans.</title>
        <authorList>
            <consortium name="JGI Sequencing"/>
            <person name="King N."/>
            <person name="Westbrook M.J."/>
            <person name="Young S.L."/>
            <person name="Kuo A."/>
            <person name="Abedin M."/>
            <person name="Chapman J."/>
            <person name="Fairclough S."/>
            <person name="Hellsten U."/>
            <person name="Isogai Y."/>
            <person name="Letunic I."/>
            <person name="Marr M."/>
            <person name="Pincus D."/>
            <person name="Putnam N."/>
            <person name="Rokas A."/>
            <person name="Wright K.J."/>
            <person name="Zuzow R."/>
            <person name="Dirks W."/>
            <person name="Good M."/>
            <person name="Goodstein D."/>
            <person name="Lemons D."/>
            <person name="Li W."/>
            <person name="Lyons J.B."/>
            <person name="Morris A."/>
            <person name="Nichols S."/>
            <person name="Richter D.J."/>
            <person name="Salamov A."/>
            <person name="Bork P."/>
            <person name="Lim W.A."/>
            <person name="Manning G."/>
            <person name="Miller W.T."/>
            <person name="McGinnis W."/>
            <person name="Shapiro H."/>
            <person name="Tjian R."/>
            <person name="Grigoriev I.V."/>
            <person name="Rokhsar D."/>
        </authorList>
    </citation>
    <scope>NUCLEOTIDE SEQUENCE [LARGE SCALE GENOMIC DNA]</scope>
    <source>
        <strain evidence="4">MX1 / ATCC 50154</strain>
    </source>
</reference>
<organism evidence="3 4">
    <name type="scientific">Monosiga brevicollis</name>
    <name type="common">Choanoflagellate</name>
    <dbReference type="NCBI Taxonomy" id="81824"/>
    <lineage>
        <taxon>Eukaryota</taxon>
        <taxon>Choanoflagellata</taxon>
        <taxon>Craspedida</taxon>
        <taxon>Salpingoecidae</taxon>
        <taxon>Monosiga</taxon>
    </lineage>
</organism>
<dbReference type="AlphaFoldDB" id="A9V0T2"/>
<dbReference type="GO" id="GO:0005794">
    <property type="term" value="C:Golgi apparatus"/>
    <property type="evidence" value="ECO:0000318"/>
    <property type="project" value="GO_Central"/>
</dbReference>
<dbReference type="EMBL" id="CH991553">
    <property type="protein sequence ID" value="EDQ88690.1"/>
    <property type="molecule type" value="Genomic_DNA"/>
</dbReference>
<dbReference type="GeneID" id="5891657"/>
<dbReference type="OMA" id="QKHQHKV"/>
<dbReference type="InParanoid" id="A9V0T2"/>
<evidence type="ECO:0000313" key="3">
    <source>
        <dbReference type="EMBL" id="EDQ88690.1"/>
    </source>
</evidence>
<dbReference type="PANTHER" id="PTHR47032:SF1">
    <property type="entry name" value="UDP-D-XYLOSE:L-FUCOSE ALPHA-1,3-D-XYLOSYLTRANSFERASE-RELATED"/>
    <property type="match status" value="1"/>
</dbReference>
<dbReference type="PANTHER" id="PTHR47032">
    <property type="entry name" value="UDP-D-XYLOSE:L-FUCOSE ALPHA-1,3-D-XYLOSYLTRANSFERASE-RELATED"/>
    <property type="match status" value="1"/>
</dbReference>
<accession>A9V0T2</accession>
<feature type="compositionally biased region" description="Acidic residues" evidence="1">
    <location>
        <begin position="305"/>
        <end position="319"/>
    </location>
</feature>
<dbReference type="Pfam" id="PF03407">
    <property type="entry name" value="Nucleotid_trans"/>
    <property type="match status" value="1"/>
</dbReference>
<dbReference type="GO" id="GO:0016757">
    <property type="term" value="F:glycosyltransferase activity"/>
    <property type="evidence" value="ECO:0000318"/>
    <property type="project" value="GO_Central"/>
</dbReference>
<feature type="region of interest" description="Disordered" evidence="1">
    <location>
        <begin position="294"/>
        <end position="319"/>
    </location>
</feature>
<evidence type="ECO:0000259" key="2">
    <source>
        <dbReference type="Pfam" id="PF03407"/>
    </source>
</evidence>
<keyword evidence="4" id="KW-1185">Reference proteome</keyword>
<proteinExistence type="predicted"/>
<name>A9V0T2_MONBE</name>
<sequence length="319" mass="35810">MHPSACDLLGASYLRLTTANIRVMEQSSDVTAVAHQARDDQNRIILAAISSGFSDFMYNLLASIQATVGTTRHAVVIAEDVSSYFQMEEKLPGQVLLATEDLLTFGMHNAREKLEGDKRGQSYGSTLYLLLMRARPKYLTRMHDTGVHMLFVDADIAFFENPYAWMDANLKQSYDLLASNDHANLLCAGFVYYANTSVITRFLEVWDQLVAQGDGRNQASFNKALKHPDVTGIQFYELPSSKFPHGRYYFKKHFAEMQANPPIMVHANGMSGGDRKRNALRRIGMWKPEQFGQDFVEVHDGSADQGDDDDDDADDNTTD</sequence>
<dbReference type="RefSeq" id="XP_001746303.1">
    <property type="nucleotide sequence ID" value="XM_001746251.1"/>
</dbReference>
<dbReference type="KEGG" id="mbr:MONBRDRAFT_37288"/>
<dbReference type="Proteomes" id="UP000001357">
    <property type="component" value="Unassembled WGS sequence"/>
</dbReference>
<evidence type="ECO:0000313" key="4">
    <source>
        <dbReference type="Proteomes" id="UP000001357"/>
    </source>
</evidence>
<gene>
    <name evidence="3" type="ORF">MONBRDRAFT_37288</name>
</gene>
<feature type="domain" description="Nucleotide-diphospho-sugar transferase" evidence="2">
    <location>
        <begin position="72"/>
        <end position="280"/>
    </location>
</feature>
<dbReference type="InterPro" id="IPR052636">
    <property type="entry name" value="UDP-D-xylose:L-fucose_XylT"/>
</dbReference>
<evidence type="ECO:0000256" key="1">
    <source>
        <dbReference type="SAM" id="MobiDB-lite"/>
    </source>
</evidence>